<feature type="disulfide bond" evidence="1">
    <location>
        <begin position="91"/>
        <end position="106"/>
    </location>
</feature>
<keyword evidence="2" id="KW-0472">Membrane</keyword>
<dbReference type="Proteomes" id="UP001187415">
    <property type="component" value="Unassembled WGS sequence"/>
</dbReference>
<dbReference type="GO" id="GO:0009897">
    <property type="term" value="C:external side of plasma membrane"/>
    <property type="evidence" value="ECO:0007669"/>
    <property type="project" value="TreeGrafter"/>
</dbReference>
<comment type="caution">
    <text evidence="1">Lacks conserved residue(s) required for the propagation of feature annotation.</text>
</comment>
<reference evidence="4" key="1">
    <citation type="submission" date="2023-07" db="EMBL/GenBank/DDBJ databases">
        <title>Chromosome-level Genome Assembly of Striped Snakehead (Channa striata).</title>
        <authorList>
            <person name="Liu H."/>
        </authorList>
    </citation>
    <scope>NUCLEOTIDE SEQUENCE</scope>
    <source>
        <strain evidence="4">Gz</strain>
        <tissue evidence="4">Muscle</tissue>
    </source>
</reference>
<organism evidence="4 5">
    <name type="scientific">Channa striata</name>
    <name type="common">Snakehead murrel</name>
    <name type="synonym">Ophicephalus striatus</name>
    <dbReference type="NCBI Taxonomy" id="64152"/>
    <lineage>
        <taxon>Eukaryota</taxon>
        <taxon>Metazoa</taxon>
        <taxon>Chordata</taxon>
        <taxon>Craniata</taxon>
        <taxon>Vertebrata</taxon>
        <taxon>Euteleostomi</taxon>
        <taxon>Actinopterygii</taxon>
        <taxon>Neopterygii</taxon>
        <taxon>Teleostei</taxon>
        <taxon>Neoteleostei</taxon>
        <taxon>Acanthomorphata</taxon>
        <taxon>Anabantaria</taxon>
        <taxon>Anabantiformes</taxon>
        <taxon>Channoidei</taxon>
        <taxon>Channidae</taxon>
        <taxon>Channa</taxon>
    </lineage>
</organism>
<keyword evidence="2" id="KW-0812">Transmembrane</keyword>
<dbReference type="SMART" id="SM00208">
    <property type="entry name" value="TNFR"/>
    <property type="match status" value="4"/>
</dbReference>
<evidence type="ECO:0000313" key="5">
    <source>
        <dbReference type="Proteomes" id="UP001187415"/>
    </source>
</evidence>
<dbReference type="PANTHER" id="PTHR46838">
    <property type="entry name" value="TUMOR NECROSIS FACTOR RECEPTOR SUPERFAMILY MEMBER 14"/>
    <property type="match status" value="1"/>
</dbReference>
<comment type="caution">
    <text evidence="4">The sequence shown here is derived from an EMBL/GenBank/DDBJ whole genome shotgun (WGS) entry which is preliminary data.</text>
</comment>
<name>A0AA88IC57_CHASR</name>
<evidence type="ECO:0000256" key="1">
    <source>
        <dbReference type="PROSITE-ProRule" id="PRU00206"/>
    </source>
</evidence>
<feature type="repeat" description="TNFR-Cys" evidence="1">
    <location>
        <begin position="90"/>
        <end position="132"/>
    </location>
</feature>
<dbReference type="PROSITE" id="PS00652">
    <property type="entry name" value="TNFR_NGFR_1"/>
    <property type="match status" value="2"/>
</dbReference>
<evidence type="ECO:0000256" key="2">
    <source>
        <dbReference type="SAM" id="Phobius"/>
    </source>
</evidence>
<dbReference type="EMBL" id="JAUPFM010000217">
    <property type="protein sequence ID" value="KAK2810757.1"/>
    <property type="molecule type" value="Genomic_DNA"/>
</dbReference>
<dbReference type="GO" id="GO:2000406">
    <property type="term" value="P:positive regulation of T cell migration"/>
    <property type="evidence" value="ECO:0007669"/>
    <property type="project" value="TreeGrafter"/>
</dbReference>
<keyword evidence="2" id="KW-1133">Transmembrane helix</keyword>
<accession>A0AA88IC57</accession>
<dbReference type="SUPFAM" id="SSF57586">
    <property type="entry name" value="TNF receptor-like"/>
    <property type="match status" value="2"/>
</dbReference>
<dbReference type="GO" id="GO:0050830">
    <property type="term" value="P:defense response to Gram-positive bacterium"/>
    <property type="evidence" value="ECO:0007669"/>
    <property type="project" value="TreeGrafter"/>
</dbReference>
<feature type="domain" description="TNFR-Cys" evidence="3">
    <location>
        <begin position="90"/>
        <end position="132"/>
    </location>
</feature>
<keyword evidence="1" id="KW-1015">Disulfide bond</keyword>
<gene>
    <name evidence="4" type="ORF">Q5P01_000355</name>
</gene>
<dbReference type="GO" id="GO:0002720">
    <property type="term" value="P:positive regulation of cytokine production involved in immune response"/>
    <property type="evidence" value="ECO:0007669"/>
    <property type="project" value="TreeGrafter"/>
</dbReference>
<protein>
    <recommendedName>
        <fullName evidence="3">TNFR-Cys domain-containing protein</fullName>
    </recommendedName>
</protein>
<dbReference type="AlphaFoldDB" id="A0AA88IC57"/>
<dbReference type="InterPro" id="IPR001368">
    <property type="entry name" value="TNFR/NGFR_Cys_rich_reg"/>
</dbReference>
<dbReference type="Gene3D" id="2.10.50.10">
    <property type="entry name" value="Tumor Necrosis Factor Receptor, subunit A, domain 2"/>
    <property type="match status" value="3"/>
</dbReference>
<proteinExistence type="predicted"/>
<dbReference type="PROSITE" id="PS50050">
    <property type="entry name" value="TNFR_NGFR_2"/>
    <property type="match status" value="1"/>
</dbReference>
<dbReference type="PANTHER" id="PTHR46838:SF1">
    <property type="entry name" value="TUMOR NECROSIS FACTOR RECEPTOR SUPERFAMILY MEMBER 14"/>
    <property type="match status" value="1"/>
</dbReference>
<evidence type="ECO:0000259" key="3">
    <source>
        <dbReference type="PROSITE" id="PS50050"/>
    </source>
</evidence>
<sequence>MSEQACLHCSVCQCVFSTEASSVLCASVVMNFCIRFLSLYSTSVFHISKHSSCKPHIPEYLTETGCCPRCSVGSRVKTDCKESRPTSCLPCLEGTYMNKPSGLKYCFSCTNCDEGSGLKKKKSCRTTSDTVCEPLDGFYCVDSTENSCARANQHRRCEPGQYVSSKGTASSDTLCSRCPDGTFSDGTSTICQPHTQCESKNLLLKRPGNVSTDAECGEHSLNVTIIVISVFVPFLFIVFPVFLLLYRRKKLSLPCLKGKIHIQEHGKVESWQT</sequence>
<dbReference type="GO" id="GO:0050829">
    <property type="term" value="P:defense response to Gram-negative bacterium"/>
    <property type="evidence" value="ECO:0007669"/>
    <property type="project" value="TreeGrafter"/>
</dbReference>
<dbReference type="Pfam" id="PF00020">
    <property type="entry name" value="TNFR_c6"/>
    <property type="match status" value="2"/>
</dbReference>
<keyword evidence="5" id="KW-1185">Reference proteome</keyword>
<evidence type="ECO:0000313" key="4">
    <source>
        <dbReference type="EMBL" id="KAK2810757.1"/>
    </source>
</evidence>
<feature type="transmembrane region" description="Helical" evidence="2">
    <location>
        <begin position="223"/>
        <end position="246"/>
    </location>
</feature>
<dbReference type="GO" id="GO:0046642">
    <property type="term" value="P:negative regulation of alpha-beta T cell proliferation"/>
    <property type="evidence" value="ECO:0007669"/>
    <property type="project" value="TreeGrafter"/>
</dbReference>
<dbReference type="CDD" id="cd13405">
    <property type="entry name" value="TNFRSF14_teleost"/>
    <property type="match status" value="1"/>
</dbReference>